<name>A0A2S7KLS0_9FLAO</name>
<keyword evidence="4" id="KW-1185">Reference proteome</keyword>
<accession>A0A2S7KLS0</accession>
<reference evidence="3 4" key="1">
    <citation type="submission" date="2016-11" db="EMBL/GenBank/DDBJ databases">
        <title>Trade-off between light-utilization and light-protection in marine flavobacteria.</title>
        <authorList>
            <person name="Kumagai Y."/>
        </authorList>
    </citation>
    <scope>NUCLEOTIDE SEQUENCE [LARGE SCALE GENOMIC DNA]</scope>
    <source>
        <strain evidence="3 4">NBRC 107741</strain>
    </source>
</reference>
<dbReference type="OrthoDB" id="1522899at2"/>
<dbReference type="Gene3D" id="1.25.40.10">
    <property type="entry name" value="Tetratricopeptide repeat domain"/>
    <property type="match status" value="1"/>
</dbReference>
<keyword evidence="2" id="KW-0732">Signal</keyword>
<proteinExistence type="predicted"/>
<feature type="repeat" description="TPR" evidence="1">
    <location>
        <begin position="289"/>
        <end position="322"/>
    </location>
</feature>
<dbReference type="AlphaFoldDB" id="A0A2S7KLS0"/>
<feature type="repeat" description="TPR" evidence="1">
    <location>
        <begin position="326"/>
        <end position="359"/>
    </location>
</feature>
<protein>
    <submittedName>
        <fullName evidence="3">Uncharacterized protein</fullName>
    </submittedName>
</protein>
<dbReference type="Proteomes" id="UP000239800">
    <property type="component" value="Unassembled WGS sequence"/>
</dbReference>
<dbReference type="SMART" id="SM00028">
    <property type="entry name" value="TPR"/>
    <property type="match status" value="2"/>
</dbReference>
<feature type="chain" id="PRO_5015740460" evidence="2">
    <location>
        <begin position="22"/>
        <end position="451"/>
    </location>
</feature>
<sequence length="451" mass="50261">MKKKVLLLAALLLVGLGKTWAQMDDCAITLSLFVEPAKAKNYDAALPHYDKVVAECPKYSLATYQYGEKMFKHFIEKGDKAKIDNYIQNFNLRMEYYPSRTKQGNVMAKIAQLKFDNSMGSKMDQFNAFDEAYKKDAASFNSPKSLYTYFSLAVDLFNEGQKDIQEVFDLYDVVINKIESEESSLAKNVTTLSEKEDGGTALSSKEKKRLKASETNLKAYGKVKGSVNGKLGNIADCENLIPLYEKEFPNKKDNINWLRSAAGRLNAKDCETPLFFELVQQLHTLEPSAKSAFYLGRLADRNGDASTALEYYNQAAELETNPSDKAKVYYSIAENMRKKGSYGKARSYYNKALAEKPSMGVCYLKIAQMYSKSANNCGSNVFEKRAVNWLAAQMADKAARVDASIAGNARAAASSYRQRAPSKTDIFSESMAGQTVTFSCWIGSSVKVPNL</sequence>
<evidence type="ECO:0000256" key="1">
    <source>
        <dbReference type="PROSITE-ProRule" id="PRU00339"/>
    </source>
</evidence>
<feature type="signal peptide" evidence="2">
    <location>
        <begin position="1"/>
        <end position="21"/>
    </location>
</feature>
<gene>
    <name evidence="3" type="ORF">BST85_00550</name>
</gene>
<dbReference type="PROSITE" id="PS50005">
    <property type="entry name" value="TPR"/>
    <property type="match status" value="2"/>
</dbReference>
<dbReference type="InterPro" id="IPR019734">
    <property type="entry name" value="TPR_rpt"/>
</dbReference>
<dbReference type="SUPFAM" id="SSF48452">
    <property type="entry name" value="TPR-like"/>
    <property type="match status" value="2"/>
</dbReference>
<dbReference type="EMBL" id="MQUB01000001">
    <property type="protein sequence ID" value="PQB03552.1"/>
    <property type="molecule type" value="Genomic_DNA"/>
</dbReference>
<dbReference type="InterPro" id="IPR011990">
    <property type="entry name" value="TPR-like_helical_dom_sf"/>
</dbReference>
<dbReference type="RefSeq" id="WP_104813842.1">
    <property type="nucleotide sequence ID" value="NZ_MQUB01000001.1"/>
</dbReference>
<keyword evidence="1" id="KW-0802">TPR repeat</keyword>
<evidence type="ECO:0000256" key="2">
    <source>
        <dbReference type="SAM" id="SignalP"/>
    </source>
</evidence>
<evidence type="ECO:0000313" key="3">
    <source>
        <dbReference type="EMBL" id="PQB03552.1"/>
    </source>
</evidence>
<organism evidence="3 4">
    <name type="scientific">Aureitalea marina</name>
    <dbReference type="NCBI Taxonomy" id="930804"/>
    <lineage>
        <taxon>Bacteria</taxon>
        <taxon>Pseudomonadati</taxon>
        <taxon>Bacteroidota</taxon>
        <taxon>Flavobacteriia</taxon>
        <taxon>Flavobacteriales</taxon>
        <taxon>Flavobacteriaceae</taxon>
        <taxon>Aureitalea</taxon>
    </lineage>
</organism>
<comment type="caution">
    <text evidence="3">The sequence shown here is derived from an EMBL/GenBank/DDBJ whole genome shotgun (WGS) entry which is preliminary data.</text>
</comment>
<evidence type="ECO:0000313" key="4">
    <source>
        <dbReference type="Proteomes" id="UP000239800"/>
    </source>
</evidence>